<dbReference type="SUPFAM" id="SSF50978">
    <property type="entry name" value="WD40 repeat-like"/>
    <property type="match status" value="1"/>
</dbReference>
<feature type="region of interest" description="Disordered" evidence="4">
    <location>
        <begin position="1"/>
        <end position="116"/>
    </location>
</feature>
<dbReference type="PANTHER" id="PTHR44472:SF1">
    <property type="entry name" value="DDB1 AND CUL4 ASSOCIATED FACTOR 4"/>
    <property type="match status" value="1"/>
</dbReference>
<protein>
    <submittedName>
        <fullName evidence="6">Uncharacterized protein</fullName>
    </submittedName>
</protein>
<sequence length="575" mass="64710">MNHSNLTSSKVESRSRNHEKNHFRQPPLEVQGSSSSTSITPVKRQRFRLEGNSNGFTNRNCWNSNRSWNNPQNEESQSLDSLHRHQQKRIIYRGQNRSGKHFETSTSNTSPTTNTNIQTRSAELSDLPGYSYDPSSKKYYKILDNVPGQPSGSTLLHLQKLAVNSEILKCSNTNNSIRKFNNISLPNALAGLQIFGSCRGTNLRLIEESRLRSVKQTPSYSSEVSDSWSQRFDSCQFLDVSEDGKTLLGCWSTQRNDIFSGHNQCSRVLSFKVYSNSEQARKHAQLLDENPKKLFDTKGRFACNTYGLQFDPLDNGICLETTNQVLVDMVLAPADRDVTCLLFATASSFYNSVCDKFPPRIVTKCNVHLRPIEFNLSEEGRESMSSPIYNSEWTSTEPIWSLCFNSHHMKICVGMERNARIFNVLSGQNFFVSSGGRNVISCAFSKKPNTLLSENFDGKIKLWDIRTKKVLTQMESGHLNSSHKLPCFVDANEQFIFAVGEDLIVRGWSLHTGELLCVVRSPAVHNQIRVTSDCNSTNGVDFPRVVYSNSWGGRAGNSALIFAVNGDLLVHELLL</sequence>
<feature type="compositionally biased region" description="Polar residues" evidence="4">
    <location>
        <begin position="31"/>
        <end position="40"/>
    </location>
</feature>
<evidence type="ECO:0000256" key="4">
    <source>
        <dbReference type="SAM" id="MobiDB-lite"/>
    </source>
</evidence>
<dbReference type="InterPro" id="IPR036322">
    <property type="entry name" value="WD40_repeat_dom_sf"/>
</dbReference>
<organism evidence="5 6">
    <name type="scientific">Meloidogyne floridensis</name>
    <dbReference type="NCBI Taxonomy" id="298350"/>
    <lineage>
        <taxon>Eukaryota</taxon>
        <taxon>Metazoa</taxon>
        <taxon>Ecdysozoa</taxon>
        <taxon>Nematoda</taxon>
        <taxon>Chromadorea</taxon>
        <taxon>Rhabditida</taxon>
        <taxon>Tylenchina</taxon>
        <taxon>Tylenchomorpha</taxon>
        <taxon>Tylenchoidea</taxon>
        <taxon>Meloidogynidae</taxon>
        <taxon>Meloidogyninae</taxon>
        <taxon>Meloidogyne</taxon>
    </lineage>
</organism>
<dbReference type="InterPro" id="IPR001680">
    <property type="entry name" value="WD40_rpt"/>
</dbReference>
<feature type="compositionally biased region" description="Basic and acidic residues" evidence="4">
    <location>
        <begin position="11"/>
        <end position="22"/>
    </location>
</feature>
<dbReference type="AlphaFoldDB" id="A0A915P250"/>
<name>A0A915P250_9BILA</name>
<evidence type="ECO:0000313" key="5">
    <source>
        <dbReference type="Proteomes" id="UP000887560"/>
    </source>
</evidence>
<feature type="compositionally biased region" description="Polar residues" evidence="4">
    <location>
        <begin position="1"/>
        <end position="10"/>
    </location>
</feature>
<accession>A0A915P250</accession>
<keyword evidence="5" id="KW-1185">Reference proteome</keyword>
<evidence type="ECO:0000256" key="3">
    <source>
        <dbReference type="PROSITE-ProRule" id="PRU00221"/>
    </source>
</evidence>
<evidence type="ECO:0000313" key="6">
    <source>
        <dbReference type="WBParaSite" id="scf7180000421977.g8023"/>
    </source>
</evidence>
<keyword evidence="2" id="KW-0677">Repeat</keyword>
<dbReference type="GO" id="GO:0080008">
    <property type="term" value="C:Cul4-RING E3 ubiquitin ligase complex"/>
    <property type="evidence" value="ECO:0007669"/>
    <property type="project" value="TreeGrafter"/>
</dbReference>
<proteinExistence type="predicted"/>
<dbReference type="InterPro" id="IPR052254">
    <property type="entry name" value="CUL4-DDB1_E3_ligase_receptor"/>
</dbReference>
<dbReference type="PROSITE" id="PS50082">
    <property type="entry name" value="WD_REPEATS_2"/>
    <property type="match status" value="1"/>
</dbReference>
<dbReference type="Pfam" id="PF23761">
    <property type="entry name" value="Beta-prop_DCAF4"/>
    <property type="match status" value="1"/>
</dbReference>
<evidence type="ECO:0000256" key="2">
    <source>
        <dbReference type="ARBA" id="ARBA00022737"/>
    </source>
</evidence>
<dbReference type="WBParaSite" id="scf7180000421977.g8023">
    <property type="protein sequence ID" value="scf7180000421977.g8023"/>
    <property type="gene ID" value="scf7180000421977.g8023"/>
</dbReference>
<feature type="compositionally biased region" description="Low complexity" evidence="4">
    <location>
        <begin position="58"/>
        <end position="70"/>
    </location>
</feature>
<keyword evidence="1 3" id="KW-0853">WD repeat</keyword>
<evidence type="ECO:0000256" key="1">
    <source>
        <dbReference type="ARBA" id="ARBA00022574"/>
    </source>
</evidence>
<dbReference type="Proteomes" id="UP000887560">
    <property type="component" value="Unplaced"/>
</dbReference>
<reference evidence="6" key="1">
    <citation type="submission" date="2022-11" db="UniProtKB">
        <authorList>
            <consortium name="WormBaseParasite"/>
        </authorList>
    </citation>
    <scope>IDENTIFICATION</scope>
</reference>
<feature type="compositionally biased region" description="Low complexity" evidence="4">
    <location>
        <begin position="104"/>
        <end position="116"/>
    </location>
</feature>
<feature type="repeat" description="WD" evidence="3">
    <location>
        <begin position="432"/>
        <end position="473"/>
    </location>
</feature>
<dbReference type="InterPro" id="IPR015943">
    <property type="entry name" value="WD40/YVTN_repeat-like_dom_sf"/>
</dbReference>
<dbReference type="Gene3D" id="2.130.10.10">
    <property type="entry name" value="YVTN repeat-like/Quinoprotein amine dehydrogenase"/>
    <property type="match status" value="1"/>
</dbReference>
<feature type="compositionally biased region" description="Polar residues" evidence="4">
    <location>
        <begin position="71"/>
        <end position="80"/>
    </location>
</feature>
<dbReference type="PANTHER" id="PTHR44472">
    <property type="entry name" value="DDB1- AND CUL4-ASSOCIATED FACTOR 4-RELATED"/>
    <property type="match status" value="1"/>
</dbReference>